<name>A0A916YEM7_9MICO</name>
<organism evidence="6 7">
    <name type="scientific">Microbacterium faecale</name>
    <dbReference type="NCBI Taxonomy" id="1804630"/>
    <lineage>
        <taxon>Bacteria</taxon>
        <taxon>Bacillati</taxon>
        <taxon>Actinomycetota</taxon>
        <taxon>Actinomycetes</taxon>
        <taxon>Micrococcales</taxon>
        <taxon>Microbacteriaceae</taxon>
        <taxon>Microbacterium</taxon>
    </lineage>
</organism>
<dbReference type="AlphaFoldDB" id="A0A916YEM7"/>
<dbReference type="InterPro" id="IPR001647">
    <property type="entry name" value="HTH_TetR"/>
</dbReference>
<dbReference type="PRINTS" id="PR00455">
    <property type="entry name" value="HTHTETR"/>
</dbReference>
<dbReference type="PROSITE" id="PS50977">
    <property type="entry name" value="HTH_TETR_2"/>
    <property type="match status" value="1"/>
</dbReference>
<dbReference type="GO" id="GO:0000976">
    <property type="term" value="F:transcription cis-regulatory region binding"/>
    <property type="evidence" value="ECO:0007669"/>
    <property type="project" value="TreeGrafter"/>
</dbReference>
<reference evidence="6" key="2">
    <citation type="submission" date="2020-09" db="EMBL/GenBank/DDBJ databases">
        <authorList>
            <person name="Sun Q."/>
            <person name="Zhou Y."/>
        </authorList>
    </citation>
    <scope>NUCLEOTIDE SEQUENCE</scope>
    <source>
        <strain evidence="6">CGMCC 1.15152</strain>
    </source>
</reference>
<dbReference type="EMBL" id="BMHO01000001">
    <property type="protein sequence ID" value="GGD42426.1"/>
    <property type="molecule type" value="Genomic_DNA"/>
</dbReference>
<dbReference type="PANTHER" id="PTHR30055:SF234">
    <property type="entry name" value="HTH-TYPE TRANSCRIPTIONAL REGULATOR BETI"/>
    <property type="match status" value="1"/>
</dbReference>
<dbReference type="Proteomes" id="UP000633205">
    <property type="component" value="Unassembled WGS sequence"/>
</dbReference>
<reference evidence="6" key="1">
    <citation type="journal article" date="2014" name="Int. J. Syst. Evol. Microbiol.">
        <title>Complete genome sequence of Corynebacterium casei LMG S-19264T (=DSM 44701T), isolated from a smear-ripened cheese.</title>
        <authorList>
            <consortium name="US DOE Joint Genome Institute (JGI-PGF)"/>
            <person name="Walter F."/>
            <person name="Albersmeier A."/>
            <person name="Kalinowski J."/>
            <person name="Ruckert C."/>
        </authorList>
    </citation>
    <scope>NUCLEOTIDE SEQUENCE</scope>
    <source>
        <strain evidence="6">CGMCC 1.15152</strain>
    </source>
</reference>
<evidence type="ECO:0000313" key="7">
    <source>
        <dbReference type="Proteomes" id="UP000633205"/>
    </source>
</evidence>
<accession>A0A916YEM7</accession>
<dbReference type="SUPFAM" id="SSF46689">
    <property type="entry name" value="Homeodomain-like"/>
    <property type="match status" value="1"/>
</dbReference>
<evidence type="ECO:0000259" key="5">
    <source>
        <dbReference type="PROSITE" id="PS50977"/>
    </source>
</evidence>
<dbReference type="GO" id="GO:0003700">
    <property type="term" value="F:DNA-binding transcription factor activity"/>
    <property type="evidence" value="ECO:0007669"/>
    <property type="project" value="TreeGrafter"/>
</dbReference>
<evidence type="ECO:0000256" key="1">
    <source>
        <dbReference type="ARBA" id="ARBA00023015"/>
    </source>
</evidence>
<sequence length="209" mass="22625">MAQLPHPLSRRDRQQQTREALVFAARRVFSEDGYHAASLERIAREAGFTKGAIYSNFDGKPALFLAVMDQNLQLADGDIRDPFDETKAPTSTGRDLAEREGYSAAATQGFALATLEFISAAARDDTLAPQLHRRLADVLDRYTEIAKRVGPDDETLPAADVGKLLAALDQGLGLILLSGDVPLDTTLFNAGMRRLIDPARTSADRASGA</sequence>
<feature type="DNA-binding region" description="H-T-H motif" evidence="4">
    <location>
        <begin position="38"/>
        <end position="57"/>
    </location>
</feature>
<keyword evidence="1" id="KW-0805">Transcription regulation</keyword>
<dbReference type="InterPro" id="IPR050109">
    <property type="entry name" value="HTH-type_TetR-like_transc_reg"/>
</dbReference>
<protein>
    <submittedName>
        <fullName evidence="6">TetR family transcriptional regulator</fullName>
    </submittedName>
</protein>
<comment type="caution">
    <text evidence="6">The sequence shown here is derived from an EMBL/GenBank/DDBJ whole genome shotgun (WGS) entry which is preliminary data.</text>
</comment>
<dbReference type="Pfam" id="PF00440">
    <property type="entry name" value="TetR_N"/>
    <property type="match status" value="1"/>
</dbReference>
<proteinExistence type="predicted"/>
<evidence type="ECO:0000313" key="6">
    <source>
        <dbReference type="EMBL" id="GGD42426.1"/>
    </source>
</evidence>
<evidence type="ECO:0000256" key="4">
    <source>
        <dbReference type="PROSITE-ProRule" id="PRU00335"/>
    </source>
</evidence>
<dbReference type="PANTHER" id="PTHR30055">
    <property type="entry name" value="HTH-TYPE TRANSCRIPTIONAL REGULATOR RUTR"/>
    <property type="match status" value="1"/>
</dbReference>
<dbReference type="InterPro" id="IPR009057">
    <property type="entry name" value="Homeodomain-like_sf"/>
</dbReference>
<dbReference type="Gene3D" id="1.10.357.10">
    <property type="entry name" value="Tetracycline Repressor, domain 2"/>
    <property type="match status" value="1"/>
</dbReference>
<dbReference type="RefSeq" id="WP_188712477.1">
    <property type="nucleotide sequence ID" value="NZ_BMHO01000001.1"/>
</dbReference>
<evidence type="ECO:0000256" key="3">
    <source>
        <dbReference type="ARBA" id="ARBA00023163"/>
    </source>
</evidence>
<keyword evidence="7" id="KW-1185">Reference proteome</keyword>
<keyword evidence="3" id="KW-0804">Transcription</keyword>
<keyword evidence="2 4" id="KW-0238">DNA-binding</keyword>
<gene>
    <name evidence="6" type="ORF">GCM10010915_24410</name>
</gene>
<evidence type="ECO:0000256" key="2">
    <source>
        <dbReference type="ARBA" id="ARBA00023125"/>
    </source>
</evidence>
<feature type="domain" description="HTH tetR-type" evidence="5">
    <location>
        <begin position="15"/>
        <end position="75"/>
    </location>
</feature>